<keyword evidence="2" id="KW-1185">Reference proteome</keyword>
<dbReference type="GeneID" id="31359787"/>
<gene>
    <name evidence="1" type="ORF">PPL_04300</name>
</gene>
<dbReference type="InParanoid" id="D3B765"/>
<protein>
    <submittedName>
        <fullName evidence="1">Uncharacterized protein</fullName>
    </submittedName>
</protein>
<evidence type="ECO:0000313" key="1">
    <source>
        <dbReference type="EMBL" id="EFA82608.1"/>
    </source>
</evidence>
<reference evidence="1 2" key="1">
    <citation type="journal article" date="2011" name="Genome Res.">
        <title>Phylogeny-wide analysis of social amoeba genomes highlights ancient origins for complex intercellular communication.</title>
        <authorList>
            <person name="Heidel A.J."/>
            <person name="Lawal H.M."/>
            <person name="Felder M."/>
            <person name="Schilde C."/>
            <person name="Helps N.R."/>
            <person name="Tunggal B."/>
            <person name="Rivero F."/>
            <person name="John U."/>
            <person name="Schleicher M."/>
            <person name="Eichinger L."/>
            <person name="Platzer M."/>
            <person name="Noegel A.A."/>
            <person name="Schaap P."/>
            <person name="Gloeckner G."/>
        </authorList>
    </citation>
    <scope>NUCLEOTIDE SEQUENCE [LARGE SCALE GENOMIC DNA]</scope>
    <source>
        <strain evidence="2">ATCC 26659 / Pp 5 / PN500</strain>
    </source>
</reference>
<accession>D3B765</accession>
<sequence>MEDRQDISMLVVASLDREFELVFGGSRSTTTTTNTIHSQYSKAIAFY</sequence>
<proteinExistence type="predicted"/>
<dbReference type="Proteomes" id="UP000001396">
    <property type="component" value="Unassembled WGS sequence"/>
</dbReference>
<evidence type="ECO:0000313" key="2">
    <source>
        <dbReference type="Proteomes" id="UP000001396"/>
    </source>
</evidence>
<comment type="caution">
    <text evidence="1">The sequence shown here is derived from an EMBL/GenBank/DDBJ whole genome shotgun (WGS) entry which is preliminary data.</text>
</comment>
<dbReference type="EMBL" id="ADBJ01000018">
    <property type="protein sequence ID" value="EFA82608.1"/>
    <property type="molecule type" value="Genomic_DNA"/>
</dbReference>
<organism evidence="1 2">
    <name type="scientific">Heterostelium pallidum (strain ATCC 26659 / Pp 5 / PN500)</name>
    <name type="common">Cellular slime mold</name>
    <name type="synonym">Polysphondylium pallidum</name>
    <dbReference type="NCBI Taxonomy" id="670386"/>
    <lineage>
        <taxon>Eukaryota</taxon>
        <taxon>Amoebozoa</taxon>
        <taxon>Evosea</taxon>
        <taxon>Eumycetozoa</taxon>
        <taxon>Dictyostelia</taxon>
        <taxon>Acytosteliales</taxon>
        <taxon>Acytosteliaceae</taxon>
        <taxon>Heterostelium</taxon>
    </lineage>
</organism>
<name>D3B765_HETP5</name>
<dbReference type="RefSeq" id="XP_020434725.1">
    <property type="nucleotide sequence ID" value="XM_020575205.1"/>
</dbReference>
<dbReference type="AlphaFoldDB" id="D3B765"/>